<dbReference type="InterPro" id="IPR053168">
    <property type="entry name" value="Glutamic_endopeptidase"/>
</dbReference>
<dbReference type="eggNOG" id="ENOG502R3FF">
    <property type="taxonomic scope" value="Eukaryota"/>
</dbReference>
<evidence type="ECO:0000313" key="3">
    <source>
        <dbReference type="EnsemblPlants" id="LPERR01G31220.1"/>
    </source>
</evidence>
<sequence length="307" mass="34076">MELTTNLDKVVSESPGNEASDTYSQDNFLKDDGLALLHVDPSSSTVVNRSIKTQQSNEGAYSIFYAGYQINSQSYYGIEVTTDVYDLHLDGEQHSGIMVSFDSRGDDKTQSNVNELIVGWHVYPRYYGDSHVHFFVRWTRDGYKKTGCYNLDCPGYVPEDGVSIVPGLAIDPVSVPGGIKHIIIFKIFKDNTGDNWLLYCGLGSEPYLIGRFPSSLFTTMRNKADYMKIGGFAVARTTRLAPMGSGYLPTNPKAASFSNVQLIDQDGLTSKIPRDIHQPLRLSQSSILHPLSILRVNSPMVGRQNNK</sequence>
<reference evidence="4" key="2">
    <citation type="submission" date="2013-12" db="EMBL/GenBank/DDBJ databases">
        <authorList>
            <person name="Yu Y."/>
            <person name="Lee S."/>
            <person name="de Baynast K."/>
            <person name="Wissotski M."/>
            <person name="Liu L."/>
            <person name="Talag J."/>
            <person name="Goicoechea J."/>
            <person name="Angelova A."/>
            <person name="Jetty R."/>
            <person name="Kudrna D."/>
            <person name="Golser W."/>
            <person name="Rivera L."/>
            <person name="Zhang J."/>
            <person name="Wing R."/>
        </authorList>
    </citation>
    <scope>NUCLEOTIDE SEQUENCE</scope>
</reference>
<dbReference type="Gene3D" id="3.90.1320.10">
    <property type="entry name" value="Outer-capsid protein sigma 3, large lobe"/>
    <property type="match status" value="1"/>
</dbReference>
<dbReference type="InterPro" id="IPR004314">
    <property type="entry name" value="Neprosin"/>
</dbReference>
<evidence type="ECO:0000313" key="4">
    <source>
        <dbReference type="Proteomes" id="UP000032180"/>
    </source>
</evidence>
<reference evidence="3" key="3">
    <citation type="submission" date="2015-04" db="UniProtKB">
        <authorList>
            <consortium name="EnsemblPlants"/>
        </authorList>
    </citation>
    <scope>IDENTIFICATION</scope>
</reference>
<dbReference type="PANTHER" id="PTHR31589">
    <property type="entry name" value="PROTEIN, PUTATIVE (DUF239)-RELATED-RELATED"/>
    <property type="match status" value="1"/>
</dbReference>
<dbReference type="EnsemblPlants" id="LPERR01G31220.1">
    <property type="protein sequence ID" value="LPERR01G31220.1"/>
    <property type="gene ID" value="LPERR01G31220"/>
</dbReference>
<dbReference type="STRING" id="77586.A0A0D9V7H6"/>
<feature type="region of interest" description="Disordered" evidence="1">
    <location>
        <begin position="1"/>
        <end position="23"/>
    </location>
</feature>
<organism evidence="3 4">
    <name type="scientific">Leersia perrieri</name>
    <dbReference type="NCBI Taxonomy" id="77586"/>
    <lineage>
        <taxon>Eukaryota</taxon>
        <taxon>Viridiplantae</taxon>
        <taxon>Streptophyta</taxon>
        <taxon>Embryophyta</taxon>
        <taxon>Tracheophyta</taxon>
        <taxon>Spermatophyta</taxon>
        <taxon>Magnoliopsida</taxon>
        <taxon>Liliopsida</taxon>
        <taxon>Poales</taxon>
        <taxon>Poaceae</taxon>
        <taxon>BOP clade</taxon>
        <taxon>Oryzoideae</taxon>
        <taxon>Oryzeae</taxon>
        <taxon>Oryzinae</taxon>
        <taxon>Leersia</taxon>
    </lineage>
</organism>
<dbReference type="PROSITE" id="PS52045">
    <property type="entry name" value="NEPROSIN_PEP_CD"/>
    <property type="match status" value="1"/>
</dbReference>
<dbReference type="PANTHER" id="PTHR31589:SF112">
    <property type="entry name" value="OS01G0834300 PROTEIN"/>
    <property type="match status" value="1"/>
</dbReference>
<dbReference type="Pfam" id="PF03080">
    <property type="entry name" value="Neprosin"/>
    <property type="match status" value="1"/>
</dbReference>
<keyword evidence="4" id="KW-1185">Reference proteome</keyword>
<dbReference type="AlphaFoldDB" id="A0A0D9V7H6"/>
<dbReference type="Gramene" id="LPERR01G31220.1">
    <property type="protein sequence ID" value="LPERR01G31220.1"/>
    <property type="gene ID" value="LPERR01G31220"/>
</dbReference>
<proteinExistence type="predicted"/>
<dbReference type="Proteomes" id="UP000032180">
    <property type="component" value="Chromosome 1"/>
</dbReference>
<protein>
    <recommendedName>
        <fullName evidence="2">Neprosin PEP catalytic domain-containing protein</fullName>
    </recommendedName>
</protein>
<name>A0A0D9V7H6_9ORYZ</name>
<feature type="domain" description="Neprosin PEP catalytic" evidence="2">
    <location>
        <begin position="56"/>
        <end position="307"/>
    </location>
</feature>
<accession>A0A0D9V7H6</accession>
<feature type="compositionally biased region" description="Polar residues" evidence="1">
    <location>
        <begin position="14"/>
        <end position="23"/>
    </location>
</feature>
<reference evidence="3 4" key="1">
    <citation type="submission" date="2012-08" db="EMBL/GenBank/DDBJ databases">
        <title>Oryza genome evolution.</title>
        <authorList>
            <person name="Wing R.A."/>
        </authorList>
    </citation>
    <scope>NUCLEOTIDE SEQUENCE</scope>
</reference>
<dbReference type="HOGENOM" id="CLU_030538_3_0_1"/>
<evidence type="ECO:0000259" key="2">
    <source>
        <dbReference type="PROSITE" id="PS52045"/>
    </source>
</evidence>
<evidence type="ECO:0000256" key="1">
    <source>
        <dbReference type="SAM" id="MobiDB-lite"/>
    </source>
</evidence>